<dbReference type="AlphaFoldDB" id="A0A9N8ZMV0"/>
<gene>
    <name evidence="1" type="ORF">FCALED_LOCUS3712</name>
</gene>
<accession>A0A9N8ZMV0</accession>
<comment type="caution">
    <text evidence="1">The sequence shown here is derived from an EMBL/GenBank/DDBJ whole genome shotgun (WGS) entry which is preliminary data.</text>
</comment>
<protein>
    <submittedName>
        <fullName evidence="1">7686_t:CDS:1</fullName>
    </submittedName>
</protein>
<organism evidence="1 2">
    <name type="scientific">Funneliformis caledonium</name>
    <dbReference type="NCBI Taxonomy" id="1117310"/>
    <lineage>
        <taxon>Eukaryota</taxon>
        <taxon>Fungi</taxon>
        <taxon>Fungi incertae sedis</taxon>
        <taxon>Mucoromycota</taxon>
        <taxon>Glomeromycotina</taxon>
        <taxon>Glomeromycetes</taxon>
        <taxon>Glomerales</taxon>
        <taxon>Glomeraceae</taxon>
        <taxon>Funneliformis</taxon>
    </lineage>
</organism>
<name>A0A9N8ZMV0_9GLOM</name>
<evidence type="ECO:0000313" key="1">
    <source>
        <dbReference type="EMBL" id="CAG8501164.1"/>
    </source>
</evidence>
<dbReference type="Proteomes" id="UP000789570">
    <property type="component" value="Unassembled WGS sequence"/>
</dbReference>
<keyword evidence="2" id="KW-1185">Reference proteome</keyword>
<dbReference type="EMBL" id="CAJVPQ010000668">
    <property type="protein sequence ID" value="CAG8501164.1"/>
    <property type="molecule type" value="Genomic_DNA"/>
</dbReference>
<evidence type="ECO:0000313" key="2">
    <source>
        <dbReference type="Proteomes" id="UP000789570"/>
    </source>
</evidence>
<feature type="non-terminal residue" evidence="1">
    <location>
        <position position="1"/>
    </location>
</feature>
<reference evidence="1" key="1">
    <citation type="submission" date="2021-06" db="EMBL/GenBank/DDBJ databases">
        <authorList>
            <person name="Kallberg Y."/>
            <person name="Tangrot J."/>
            <person name="Rosling A."/>
        </authorList>
    </citation>
    <scope>NUCLEOTIDE SEQUENCE</scope>
    <source>
        <strain evidence="1">UK204</strain>
    </source>
</reference>
<sequence length="58" mass="6586">VTYMIDRLSIASKDGGLQYGSVDISTTLRYKDEGYPTGLGLREHPLMKQFLIHIRKMA</sequence>
<proteinExistence type="predicted"/>